<keyword evidence="5" id="KW-0408">Iron</keyword>
<dbReference type="InterPro" id="IPR036010">
    <property type="entry name" value="2Fe-2S_ferredoxin-like_sf"/>
</dbReference>
<keyword evidence="3" id="KW-0479">Metal-binding</keyword>
<dbReference type="Gene3D" id="3.10.20.30">
    <property type="match status" value="1"/>
</dbReference>
<evidence type="ECO:0000313" key="10">
    <source>
        <dbReference type="Proteomes" id="UP000298664"/>
    </source>
</evidence>
<dbReference type="CDD" id="cd06185">
    <property type="entry name" value="PDR_like"/>
    <property type="match status" value="1"/>
</dbReference>
<evidence type="ECO:0000256" key="3">
    <source>
        <dbReference type="ARBA" id="ARBA00022723"/>
    </source>
</evidence>
<dbReference type="GO" id="GO:0046872">
    <property type="term" value="F:metal ion binding"/>
    <property type="evidence" value="ECO:0007669"/>
    <property type="project" value="UniProtKB-KW"/>
</dbReference>
<dbReference type="AlphaFoldDB" id="A0AAF0KFY7"/>
<keyword evidence="2" id="KW-0001">2Fe-2S</keyword>
<dbReference type="PROSITE" id="PS51085">
    <property type="entry name" value="2FE2S_FER_2"/>
    <property type="match status" value="1"/>
</dbReference>
<proteinExistence type="predicted"/>
<name>A0AAF0KFY7_9HYPH</name>
<dbReference type="InterPro" id="IPR017927">
    <property type="entry name" value="FAD-bd_FR_type"/>
</dbReference>
<feature type="domain" description="2Fe-2S ferredoxin-type" evidence="7">
    <location>
        <begin position="228"/>
        <end position="312"/>
    </location>
</feature>
<dbReference type="CDD" id="cd00207">
    <property type="entry name" value="fer2"/>
    <property type="match status" value="1"/>
</dbReference>
<dbReference type="InterPro" id="IPR001041">
    <property type="entry name" value="2Fe-2S_ferredoxin-type"/>
</dbReference>
<dbReference type="PRINTS" id="PR00409">
    <property type="entry name" value="PHDIOXRDTASE"/>
</dbReference>
<dbReference type="InterPro" id="IPR012675">
    <property type="entry name" value="Beta-grasp_dom_sf"/>
</dbReference>
<dbReference type="InterPro" id="IPR039261">
    <property type="entry name" value="FNR_nucleotide-bd"/>
</dbReference>
<dbReference type="Pfam" id="PF00111">
    <property type="entry name" value="Fer2"/>
    <property type="match status" value="1"/>
</dbReference>
<dbReference type="InterPro" id="IPR017938">
    <property type="entry name" value="Riboflavin_synthase-like_b-brl"/>
</dbReference>
<dbReference type="Proteomes" id="UP000298664">
    <property type="component" value="Chromosome Linear"/>
</dbReference>
<keyword evidence="6" id="KW-0411">Iron-sulfur</keyword>
<dbReference type="SUPFAM" id="SSF63380">
    <property type="entry name" value="Riboflavin synthase domain-like"/>
    <property type="match status" value="1"/>
</dbReference>
<dbReference type="PROSITE" id="PS51384">
    <property type="entry name" value="FAD_FR"/>
    <property type="match status" value="1"/>
</dbReference>
<dbReference type="Gene3D" id="3.40.50.80">
    <property type="entry name" value="Nucleotide-binding domain of ferredoxin-NADP reductase (FNR) module"/>
    <property type="match status" value="1"/>
</dbReference>
<dbReference type="Pfam" id="PF00175">
    <property type="entry name" value="NAD_binding_1"/>
    <property type="match status" value="1"/>
</dbReference>
<sequence length="312" mass="34346">MLRYKFINLEVVSIHQDTPDIKTFTLKDAENWDLPPFTPGSHIYVHRSEFESRPYSLSNGPAENKLYRISVKRVEDGEVSPWLHDEVKLGDIVLVSLPSNNFKFESGAAHSIFIAGGIGITPIMSMLDTVSHPHEFFYLARSPEHAAFYDDLRSKAGEHPRSFHFSAEQGKTDIRSLLARAGPQTHVYCCGPAPLMDAVVEACQEKGLPADQIHVELFKPLRSGGAEAAFTLRLKKSGREIVVDQGNNAVRALRAAGINLQASCMGGICGRCVTTYTDGSPIHHDQILSAEERKSQVALCVCSAEGVLELDM</sequence>
<dbReference type="Gene3D" id="2.40.30.10">
    <property type="entry name" value="Translation factors"/>
    <property type="match status" value="1"/>
</dbReference>
<dbReference type="SUPFAM" id="SSF52343">
    <property type="entry name" value="Ferredoxin reductase-like, C-terminal NADP-linked domain"/>
    <property type="match status" value="1"/>
</dbReference>
<keyword evidence="4 9" id="KW-0560">Oxidoreductase</keyword>
<evidence type="ECO:0000256" key="5">
    <source>
        <dbReference type="ARBA" id="ARBA00023004"/>
    </source>
</evidence>
<dbReference type="EC" id="1.-.-.-" evidence="9"/>
<evidence type="ECO:0000259" key="7">
    <source>
        <dbReference type="PROSITE" id="PS51085"/>
    </source>
</evidence>
<dbReference type="RefSeq" id="WP_137396065.1">
    <property type="nucleotide sequence ID" value="NZ_CP124734.1"/>
</dbReference>
<dbReference type="PANTHER" id="PTHR47354:SF1">
    <property type="entry name" value="CARNITINE MONOOXYGENASE REDUCTASE SUBUNIT"/>
    <property type="match status" value="1"/>
</dbReference>
<dbReference type="GO" id="GO:0016491">
    <property type="term" value="F:oxidoreductase activity"/>
    <property type="evidence" value="ECO:0007669"/>
    <property type="project" value="UniProtKB-KW"/>
</dbReference>
<dbReference type="EMBL" id="CP124734">
    <property type="protein sequence ID" value="WHA42612.1"/>
    <property type="molecule type" value="Genomic_DNA"/>
</dbReference>
<organism evidence="9 10">
    <name type="scientific">Agrobacterium larrymoorei</name>
    <dbReference type="NCBI Taxonomy" id="160699"/>
    <lineage>
        <taxon>Bacteria</taxon>
        <taxon>Pseudomonadati</taxon>
        <taxon>Pseudomonadota</taxon>
        <taxon>Alphaproteobacteria</taxon>
        <taxon>Hyphomicrobiales</taxon>
        <taxon>Rhizobiaceae</taxon>
        <taxon>Rhizobium/Agrobacterium group</taxon>
        <taxon>Agrobacterium</taxon>
    </lineage>
</organism>
<dbReference type="InterPro" id="IPR008333">
    <property type="entry name" value="Cbr1-like_FAD-bd_dom"/>
</dbReference>
<evidence type="ECO:0000256" key="6">
    <source>
        <dbReference type="ARBA" id="ARBA00023014"/>
    </source>
</evidence>
<evidence type="ECO:0000256" key="4">
    <source>
        <dbReference type="ARBA" id="ARBA00023002"/>
    </source>
</evidence>
<dbReference type="GO" id="GO:0051537">
    <property type="term" value="F:2 iron, 2 sulfur cluster binding"/>
    <property type="evidence" value="ECO:0007669"/>
    <property type="project" value="UniProtKB-KW"/>
</dbReference>
<evidence type="ECO:0000256" key="2">
    <source>
        <dbReference type="ARBA" id="ARBA00022714"/>
    </source>
</evidence>
<protein>
    <submittedName>
        <fullName evidence="9">PDR/VanB family oxidoreductase</fullName>
        <ecNumber evidence="9">1.-.-.-</ecNumber>
    </submittedName>
</protein>
<evidence type="ECO:0000259" key="8">
    <source>
        <dbReference type="PROSITE" id="PS51384"/>
    </source>
</evidence>
<dbReference type="Pfam" id="PF00970">
    <property type="entry name" value="FAD_binding_6"/>
    <property type="match status" value="1"/>
</dbReference>
<evidence type="ECO:0000313" key="9">
    <source>
        <dbReference type="EMBL" id="WHA42612.1"/>
    </source>
</evidence>
<dbReference type="SUPFAM" id="SSF54292">
    <property type="entry name" value="2Fe-2S ferredoxin-like"/>
    <property type="match status" value="1"/>
</dbReference>
<evidence type="ECO:0000256" key="1">
    <source>
        <dbReference type="ARBA" id="ARBA00022630"/>
    </source>
</evidence>
<gene>
    <name evidence="9" type="ORF">CFBP5477_015120</name>
</gene>
<keyword evidence="1" id="KW-0285">Flavoprotein</keyword>
<dbReference type="InterPro" id="IPR050415">
    <property type="entry name" value="MRET"/>
</dbReference>
<accession>A0AAF0KFY7</accession>
<dbReference type="PANTHER" id="PTHR47354">
    <property type="entry name" value="NADH OXIDOREDUCTASE HCR"/>
    <property type="match status" value="1"/>
</dbReference>
<feature type="domain" description="FAD-binding FR-type" evidence="8">
    <location>
        <begin position="4"/>
        <end position="105"/>
    </location>
</feature>
<reference evidence="9" key="1">
    <citation type="submission" date="2023-05" db="EMBL/GenBank/DDBJ databases">
        <title>Complete genome sequence of Agrobacterium larrymoorei CFBP5477.</title>
        <authorList>
            <person name="Yen H.-C."/>
            <person name="Chou L."/>
            <person name="Lin Y.-C."/>
            <person name="Lai E.-M."/>
            <person name="Kuo C.-H."/>
        </authorList>
    </citation>
    <scope>NUCLEOTIDE SEQUENCE</scope>
    <source>
        <strain evidence="9">CFBP5477</strain>
    </source>
</reference>
<dbReference type="InterPro" id="IPR001433">
    <property type="entry name" value="OxRdtase_FAD/NAD-bd"/>
</dbReference>